<dbReference type="InterPro" id="IPR029063">
    <property type="entry name" value="SAM-dependent_MTases_sf"/>
</dbReference>
<dbReference type="InterPro" id="IPR050362">
    <property type="entry name" value="Cation-dep_OMT"/>
</dbReference>
<dbReference type="RefSeq" id="WP_006035005.1">
    <property type="nucleotide sequence ID" value="NZ_AAQJ02000001.1"/>
</dbReference>
<reference evidence="4" key="1">
    <citation type="submission" date="2006-04" db="EMBL/GenBank/DDBJ databases">
        <authorList>
            <person name="Seshadri R."/>
            <person name="Federici B.A."/>
        </authorList>
    </citation>
    <scope>NUCLEOTIDE SEQUENCE [LARGE SCALE GENOMIC DNA]</scope>
</reference>
<evidence type="ECO:0000313" key="4">
    <source>
        <dbReference type="EMBL" id="EDP46018.1"/>
    </source>
</evidence>
<protein>
    <submittedName>
        <fullName evidence="4">O-methyltransferase MdmC</fullName>
        <ecNumber evidence="4">2.1.1.-</ecNumber>
    </submittedName>
</protein>
<dbReference type="EMBL" id="AAQJ02000001">
    <property type="protein sequence ID" value="EDP46018.1"/>
    <property type="molecule type" value="Genomic_DNA"/>
</dbReference>
<reference evidence="4" key="2">
    <citation type="submission" date="2007-10" db="EMBL/GenBank/DDBJ databases">
        <authorList>
            <person name="Myers G.S."/>
        </authorList>
    </citation>
    <scope>NUCLEOTIDE SEQUENCE [LARGE SCALE GENOMIC DNA]</scope>
</reference>
<dbReference type="Proteomes" id="UP000054075">
    <property type="component" value="Unassembled WGS sequence"/>
</dbReference>
<dbReference type="Pfam" id="PF01596">
    <property type="entry name" value="Methyltransf_3"/>
    <property type="match status" value="1"/>
</dbReference>
<sequence length="220" mass="24925">MSNQTLHLNEKLYHYLLSISLHEPTSLKSLREATCHLASHGMQISPEQGQFMRFLIELIGATKTLELGVYTGYSALAVALTLPETGKIIACDINKETTSIAQHFWRKAGVAHKIDLKLAPALETLDNLIQQGQSNRFDFIFIDADKLNYLNYYERSFLLLRPGGLMLIDNVLWSGKVADSTFHDKQTRAIRAFNQAIYQDKRISMCLIPISDGLTLIRKR</sequence>
<comment type="caution">
    <text evidence="4">The sequence shown here is derived from an EMBL/GenBank/DDBJ whole genome shotgun (WGS) entry which is preliminary data.</text>
</comment>
<evidence type="ECO:0000313" key="5">
    <source>
        <dbReference type="Proteomes" id="UP000054075"/>
    </source>
</evidence>
<dbReference type="SUPFAM" id="SSF53335">
    <property type="entry name" value="S-adenosyl-L-methionine-dependent methyltransferases"/>
    <property type="match status" value="1"/>
</dbReference>
<dbReference type="PANTHER" id="PTHR10509">
    <property type="entry name" value="O-METHYLTRANSFERASE-RELATED"/>
    <property type="match status" value="1"/>
</dbReference>
<name>A8PKV3_9COXI</name>
<dbReference type="AlphaFoldDB" id="A8PKV3"/>
<dbReference type="eggNOG" id="COG4122">
    <property type="taxonomic scope" value="Bacteria"/>
</dbReference>
<evidence type="ECO:0000256" key="2">
    <source>
        <dbReference type="ARBA" id="ARBA00022679"/>
    </source>
</evidence>
<gene>
    <name evidence="4" type="ORF">RICGR_0051</name>
</gene>
<keyword evidence="5" id="KW-1185">Reference proteome</keyword>
<evidence type="ECO:0000256" key="3">
    <source>
        <dbReference type="ARBA" id="ARBA00022691"/>
    </source>
</evidence>
<keyword evidence="1 4" id="KW-0489">Methyltransferase</keyword>
<accession>A8PKV3</accession>
<keyword evidence="2 4" id="KW-0808">Transferase</keyword>
<dbReference type="InterPro" id="IPR002935">
    <property type="entry name" value="SAM_O-MeTrfase"/>
</dbReference>
<proteinExistence type="predicted"/>
<keyword evidence="3" id="KW-0949">S-adenosyl-L-methionine</keyword>
<organism evidence="4 5">
    <name type="scientific">Rickettsiella grylli</name>
    <dbReference type="NCBI Taxonomy" id="59196"/>
    <lineage>
        <taxon>Bacteria</taxon>
        <taxon>Pseudomonadati</taxon>
        <taxon>Pseudomonadota</taxon>
        <taxon>Gammaproteobacteria</taxon>
        <taxon>Legionellales</taxon>
        <taxon>Coxiellaceae</taxon>
        <taxon>Rickettsiella</taxon>
    </lineage>
</organism>
<dbReference type="GO" id="GO:0008171">
    <property type="term" value="F:O-methyltransferase activity"/>
    <property type="evidence" value="ECO:0007669"/>
    <property type="project" value="InterPro"/>
</dbReference>
<dbReference type="PROSITE" id="PS51682">
    <property type="entry name" value="SAM_OMT_I"/>
    <property type="match status" value="1"/>
</dbReference>
<dbReference type="CDD" id="cd02440">
    <property type="entry name" value="AdoMet_MTases"/>
    <property type="match status" value="1"/>
</dbReference>
<dbReference type="GO" id="GO:0008757">
    <property type="term" value="F:S-adenosylmethionine-dependent methyltransferase activity"/>
    <property type="evidence" value="ECO:0007669"/>
    <property type="project" value="TreeGrafter"/>
</dbReference>
<dbReference type="PANTHER" id="PTHR10509:SF14">
    <property type="entry name" value="CAFFEOYL-COA O-METHYLTRANSFERASE 3-RELATED"/>
    <property type="match status" value="1"/>
</dbReference>
<dbReference type="OrthoDB" id="9799672at2"/>
<dbReference type="STRING" id="59196.RICGR_0051"/>
<dbReference type="GO" id="GO:0032259">
    <property type="term" value="P:methylation"/>
    <property type="evidence" value="ECO:0007669"/>
    <property type="project" value="UniProtKB-KW"/>
</dbReference>
<dbReference type="EC" id="2.1.1.-" evidence="4"/>
<dbReference type="Gene3D" id="3.40.50.150">
    <property type="entry name" value="Vaccinia Virus protein VP39"/>
    <property type="match status" value="1"/>
</dbReference>
<evidence type="ECO:0000256" key="1">
    <source>
        <dbReference type="ARBA" id="ARBA00022603"/>
    </source>
</evidence>